<organism evidence="1 2">
    <name type="scientific">Dehalococcoides mccartyi (strain ATCC BAA-2266 / KCTC 15142 / 195)</name>
    <name type="common">Dehalococcoides ethenogenes (strain 195)</name>
    <dbReference type="NCBI Taxonomy" id="243164"/>
    <lineage>
        <taxon>Bacteria</taxon>
        <taxon>Bacillati</taxon>
        <taxon>Chloroflexota</taxon>
        <taxon>Dehalococcoidia</taxon>
        <taxon>Dehalococcoidales</taxon>
        <taxon>Dehalococcoidaceae</taxon>
        <taxon>Dehalococcoides</taxon>
    </lineage>
</organism>
<proteinExistence type="predicted"/>
<keyword evidence="2" id="KW-1185">Reference proteome</keyword>
<dbReference type="AlphaFoldDB" id="Q3Z8U4"/>
<name>Q3Z8U4_DEHM1</name>
<sequence>MFCLVINAKLRVLILVVYIKIPRVNGKNVF</sequence>
<dbReference type="EMBL" id="CP000027">
    <property type="protein sequence ID" value="AAW40079.1"/>
    <property type="molecule type" value="Genomic_DNA"/>
</dbReference>
<evidence type="ECO:0000313" key="2">
    <source>
        <dbReference type="Proteomes" id="UP000008289"/>
    </source>
</evidence>
<evidence type="ECO:0000313" key="1">
    <source>
        <dbReference type="EMBL" id="AAW40079.1"/>
    </source>
</evidence>
<gene>
    <name evidence="1" type="ordered locus">DET0613</name>
</gene>
<dbReference type="Proteomes" id="UP000008289">
    <property type="component" value="Chromosome"/>
</dbReference>
<dbReference type="STRING" id="243164.DET0613"/>
<accession>Q3Z8U4</accession>
<dbReference type="HOGENOM" id="CLU_3403126_0_0_0"/>
<dbReference type="InParanoid" id="Q3Z8U4"/>
<dbReference type="KEGG" id="det:DET0613"/>
<reference evidence="1 2" key="1">
    <citation type="journal article" date="2005" name="Science">
        <title>Genome sequence of the PCE-dechlorinating bacterium Dehalococcoides ethenogenes.</title>
        <authorList>
            <person name="Seshadri R."/>
            <person name="Adrian L."/>
            <person name="Fouts D.E."/>
            <person name="Eisen J.A."/>
            <person name="Phillippy A.M."/>
            <person name="Methe B.A."/>
            <person name="Ward N.L."/>
            <person name="Nelson W.C."/>
            <person name="Deboy R.T."/>
            <person name="Khouri H.M."/>
            <person name="Kolonay J.F."/>
            <person name="Dodson R.J."/>
            <person name="Daugherty S.C."/>
            <person name="Brinkac L.M."/>
            <person name="Sullivan S.A."/>
            <person name="Madupu R."/>
            <person name="Nelson K.E."/>
            <person name="Kang K.H."/>
            <person name="Impraim M."/>
            <person name="Tran K."/>
            <person name="Robinson J.M."/>
            <person name="Forberger H.A."/>
            <person name="Fraser C.M."/>
            <person name="Zinder S.H."/>
            <person name="Heidelberg J.F."/>
        </authorList>
    </citation>
    <scope>NUCLEOTIDE SEQUENCE [LARGE SCALE GENOMIC DNA]</scope>
    <source>
        <strain evidence="2">ATCC BAA-2266 / KCTC 15142 / 195</strain>
    </source>
</reference>
<protein>
    <submittedName>
        <fullName evidence="1">Uncharacterized protein</fullName>
    </submittedName>
</protein>